<dbReference type="Gene3D" id="1.10.10.10">
    <property type="entry name" value="Winged helix-like DNA-binding domain superfamily/Winged helix DNA-binding domain"/>
    <property type="match status" value="1"/>
</dbReference>
<reference evidence="4 5" key="1">
    <citation type="submission" date="2019-03" db="EMBL/GenBank/DDBJ databases">
        <title>Draft genome sequences of novel Actinobacteria.</title>
        <authorList>
            <person name="Sahin N."/>
            <person name="Ay H."/>
            <person name="Saygin H."/>
        </authorList>
    </citation>
    <scope>NUCLEOTIDE SEQUENCE [LARGE SCALE GENOMIC DNA]</scope>
    <source>
        <strain evidence="4 5">JCM 30547</strain>
    </source>
</reference>
<dbReference type="InterPro" id="IPR027417">
    <property type="entry name" value="P-loop_NTPase"/>
</dbReference>
<dbReference type="GO" id="GO:0004016">
    <property type="term" value="F:adenylate cyclase activity"/>
    <property type="evidence" value="ECO:0007669"/>
    <property type="project" value="TreeGrafter"/>
</dbReference>
<dbReference type="SUPFAM" id="SSF46894">
    <property type="entry name" value="C-terminal effector domain of the bipartite response regulators"/>
    <property type="match status" value="1"/>
</dbReference>
<dbReference type="PRINTS" id="PR00038">
    <property type="entry name" value="HTHLUXR"/>
</dbReference>
<proteinExistence type="predicted"/>
<feature type="domain" description="HTH luxR-type" evidence="3">
    <location>
        <begin position="841"/>
        <end position="905"/>
    </location>
</feature>
<dbReference type="PANTHER" id="PTHR16305:SF35">
    <property type="entry name" value="TRANSCRIPTIONAL ACTIVATOR DOMAIN"/>
    <property type="match status" value="1"/>
</dbReference>
<name>A0A4R4QF76_9ACTN</name>
<dbReference type="InterPro" id="IPR016032">
    <property type="entry name" value="Sig_transdc_resp-reg_C-effctor"/>
</dbReference>
<evidence type="ECO:0000256" key="1">
    <source>
        <dbReference type="ARBA" id="ARBA00022741"/>
    </source>
</evidence>
<evidence type="ECO:0000313" key="4">
    <source>
        <dbReference type="EMBL" id="TDC34164.1"/>
    </source>
</evidence>
<keyword evidence="2" id="KW-0067">ATP-binding</keyword>
<dbReference type="RefSeq" id="WP_132402211.1">
    <property type="nucleotide sequence ID" value="NZ_SMKA01000009.1"/>
</dbReference>
<dbReference type="PANTHER" id="PTHR16305">
    <property type="entry name" value="TESTICULAR SOLUBLE ADENYLYL CYCLASE"/>
    <property type="match status" value="1"/>
</dbReference>
<dbReference type="CDD" id="cd06170">
    <property type="entry name" value="LuxR_C_like"/>
    <property type="match status" value="1"/>
</dbReference>
<dbReference type="GO" id="GO:0005737">
    <property type="term" value="C:cytoplasm"/>
    <property type="evidence" value="ECO:0007669"/>
    <property type="project" value="TreeGrafter"/>
</dbReference>
<dbReference type="GO" id="GO:0006355">
    <property type="term" value="P:regulation of DNA-templated transcription"/>
    <property type="evidence" value="ECO:0007669"/>
    <property type="project" value="InterPro"/>
</dbReference>
<dbReference type="Pfam" id="PF13191">
    <property type="entry name" value="AAA_16"/>
    <property type="match status" value="1"/>
</dbReference>
<dbReference type="InterPro" id="IPR041664">
    <property type="entry name" value="AAA_16"/>
</dbReference>
<keyword evidence="1" id="KW-0547">Nucleotide-binding</keyword>
<comment type="caution">
    <text evidence="4">The sequence shown here is derived from an EMBL/GenBank/DDBJ whole genome shotgun (WGS) entry which is preliminary data.</text>
</comment>
<dbReference type="InterPro" id="IPR000792">
    <property type="entry name" value="Tscrpt_reg_LuxR_C"/>
</dbReference>
<keyword evidence="5" id="KW-1185">Reference proteome</keyword>
<dbReference type="GO" id="GO:0003677">
    <property type="term" value="F:DNA binding"/>
    <property type="evidence" value="ECO:0007669"/>
    <property type="project" value="InterPro"/>
</dbReference>
<dbReference type="GO" id="GO:0005524">
    <property type="term" value="F:ATP binding"/>
    <property type="evidence" value="ECO:0007669"/>
    <property type="project" value="UniProtKB-KW"/>
</dbReference>
<dbReference type="EMBL" id="SMKA01000009">
    <property type="protein sequence ID" value="TDC34164.1"/>
    <property type="molecule type" value="Genomic_DNA"/>
</dbReference>
<sequence>MSLVGRDDELKRIEGLLADARAERSGALVVRGEAGVGKSVLLDRVVSVARSEGFRVVSAIGVESDSQLAYGGLHQLLFPHLDRLDALPEPQAAALRGAFGLAETGTANRFLTSAGTLALFADLAEDAPLLCVVDDLQWFDQGSAEALLFVARRFEADRIAMLFAVRETSMPFETPGIEVMQLSGLAAGDAAKLLDCHAPELADPLRARVLEESAGNPLAIIELGSNRRDDPDFFDPVGTLPVSVRVQELFRRQIAELPDPTRRALLVAAADSTAPLETVLRVVETLGGAAADLAPAERATLVRIGTRVAFRHPLVRAAAYRGEPLHRRVEVHRAYADALTADAVADRRAWHLAAAATAPDEAVAVELEGAAERAQHRGGAMAMSVAYERAGRLSVDPQPRARRIARAAQAAFDAGKPDRAARLAAEALSLTTDPGIRAEAIYAQGAVAYERTSPRIDAELTIEAGALVRDTDPEQAALNLYEAVHAARHGAAHDLLQRATDLLREFTPPRHWEIVVATFLGWQELFSGRPEPGVGPTRELLAAVQGSDLELTHRMTAAVGGLLIAADDDVVAETEAMLAQVRATGALGWVPYLLNVLAVARLLRGEFADARADVAEGAAISAEFGNSTERLAHRSVEVWLHAVAGEETRSRELAAEVLPDAQSRHRVNAEIGAWGLAMLDLSARRFETALGGLEEVCRGPARRDVLMRAVPDLVEAAVRSGAPDRALDAWAEFAHWAEQVDQPVITGLALRCRALLAADGEAEPLYVEGIRLHERYGGPYDHARTRLVYGEWLRRQRRRTEARAHLEAAAAGFERIGASLWAERAHGELAAFGGARTEKRDIGPLTLLTPQELQVVQLAAAGQTNKQIAAQLYLSPRTVGHHLYKAYPKLGVTARNELAGLVAGA</sequence>
<dbReference type="Pfam" id="PF00196">
    <property type="entry name" value="GerE"/>
    <property type="match status" value="1"/>
</dbReference>
<dbReference type="SMART" id="SM00421">
    <property type="entry name" value="HTH_LUXR"/>
    <property type="match status" value="1"/>
</dbReference>
<evidence type="ECO:0000259" key="3">
    <source>
        <dbReference type="PROSITE" id="PS50043"/>
    </source>
</evidence>
<gene>
    <name evidence="4" type="ORF">E1261_04385</name>
</gene>
<dbReference type="PROSITE" id="PS50043">
    <property type="entry name" value="HTH_LUXR_2"/>
    <property type="match status" value="1"/>
</dbReference>
<evidence type="ECO:0000313" key="5">
    <source>
        <dbReference type="Proteomes" id="UP000295075"/>
    </source>
</evidence>
<dbReference type="Proteomes" id="UP000295075">
    <property type="component" value="Unassembled WGS sequence"/>
</dbReference>
<protein>
    <submittedName>
        <fullName evidence="4">LuxR family transcriptional regulator</fullName>
    </submittedName>
</protein>
<dbReference type="SUPFAM" id="SSF52540">
    <property type="entry name" value="P-loop containing nucleoside triphosphate hydrolases"/>
    <property type="match status" value="1"/>
</dbReference>
<organism evidence="4 5">
    <name type="scientific">Kribbella albertanoniae</name>
    <dbReference type="NCBI Taxonomy" id="1266829"/>
    <lineage>
        <taxon>Bacteria</taxon>
        <taxon>Bacillati</taxon>
        <taxon>Actinomycetota</taxon>
        <taxon>Actinomycetes</taxon>
        <taxon>Propionibacteriales</taxon>
        <taxon>Kribbellaceae</taxon>
        <taxon>Kribbella</taxon>
    </lineage>
</organism>
<evidence type="ECO:0000256" key="2">
    <source>
        <dbReference type="ARBA" id="ARBA00022840"/>
    </source>
</evidence>
<dbReference type="InterPro" id="IPR036388">
    <property type="entry name" value="WH-like_DNA-bd_sf"/>
</dbReference>
<dbReference type="AlphaFoldDB" id="A0A4R4QF76"/>
<accession>A0A4R4QF76</accession>
<dbReference type="OrthoDB" id="3202170at2"/>